<comment type="caution">
    <text evidence="1">The sequence shown here is derived from an EMBL/GenBank/DDBJ whole genome shotgun (WGS) entry which is preliminary data.</text>
</comment>
<dbReference type="Proteomes" id="UP000809910">
    <property type="component" value="Unassembled WGS sequence"/>
</dbReference>
<evidence type="ECO:0000313" key="1">
    <source>
        <dbReference type="EMBL" id="MBL7525870.1"/>
    </source>
</evidence>
<proteinExistence type="predicted"/>
<dbReference type="EMBL" id="JADWVN010000007">
    <property type="protein sequence ID" value="MBL7525870.1"/>
    <property type="molecule type" value="Genomic_DNA"/>
</dbReference>
<reference evidence="1 2" key="1">
    <citation type="submission" date="2020-12" db="EMBL/GenBank/DDBJ databases">
        <title>WGS of Legionella: environmental sample.</title>
        <authorList>
            <person name="Cristino S."/>
            <person name="Girolamini L."/>
            <person name="Salaris S."/>
            <person name="Pascale M.R."/>
            <person name="Mazzotta M."/>
            <person name="Orsini M."/>
            <person name="Grottola A."/>
        </authorList>
    </citation>
    <scope>NUCLEOTIDE SEQUENCE [LARGE SCALE GENOMIC DNA]</scope>
    <source>
        <strain evidence="1 2">30cs62</strain>
    </source>
</reference>
<accession>A0ABS1W9F3</accession>
<gene>
    <name evidence="1" type="ORF">I5282_04690</name>
</gene>
<keyword evidence="2" id="KW-1185">Reference proteome</keyword>
<dbReference type="RefSeq" id="WP_203109159.1">
    <property type="nucleotide sequence ID" value="NZ_JADOBG010000010.1"/>
</dbReference>
<sequence>MNVLYSIILSAVASLYSGVIYAVECPDFKKLMSLTAELRHSINQEFCTHEINGQHLDWIKNSAIPQIMNKSFLGVEPPSNWRMLLDDLMQCYTQGDLCSKKVQEEFAQCTMAKMPIILFQLSPWFSEHCVQMNATILQGWQVKKSIIMGLINEFTQRLNRNGFLEPSTTFH</sequence>
<evidence type="ECO:0000313" key="2">
    <source>
        <dbReference type="Proteomes" id="UP000809910"/>
    </source>
</evidence>
<organism evidence="1 2">
    <name type="scientific">Legionella bononiensis</name>
    <dbReference type="NCBI Taxonomy" id="2793102"/>
    <lineage>
        <taxon>Bacteria</taxon>
        <taxon>Pseudomonadati</taxon>
        <taxon>Pseudomonadota</taxon>
        <taxon>Gammaproteobacteria</taxon>
        <taxon>Legionellales</taxon>
        <taxon>Legionellaceae</taxon>
        <taxon>Legionella</taxon>
    </lineage>
</organism>
<protein>
    <submittedName>
        <fullName evidence="1">Uncharacterized protein</fullName>
    </submittedName>
</protein>
<name>A0ABS1W9F3_9GAMM</name>